<keyword evidence="3" id="KW-0012">Acyltransferase</keyword>
<accession>A0ABU9U3U3</accession>
<comment type="caution">
    <text evidence="4">The sequence shown here is derived from an EMBL/GenBank/DDBJ whole genome shotgun (WGS) entry which is preliminary data.</text>
</comment>
<keyword evidence="1" id="KW-0808">Transferase</keyword>
<dbReference type="RefSeq" id="WP_342884086.1">
    <property type="nucleotide sequence ID" value="NZ_JBBMQU010000023.1"/>
</dbReference>
<evidence type="ECO:0000256" key="1">
    <source>
        <dbReference type="ARBA" id="ARBA00022679"/>
    </source>
</evidence>
<dbReference type="InterPro" id="IPR011004">
    <property type="entry name" value="Trimer_LpxA-like_sf"/>
</dbReference>
<evidence type="ECO:0000313" key="5">
    <source>
        <dbReference type="Proteomes" id="UP001388366"/>
    </source>
</evidence>
<sequence>MNPVIIQRLSFKCYKYNIPLIPKLLSLFIRLIFNCYLSEKSNIPKDLILGYGGLSIVIHERTRIGLDCHIDQCVTIGGTSKVYEVPIIGDSVYVGAGAKILGNITIGSNVVIGANAVVIHNIPDNSLVVGVPGKVVKSNIKKEDYV</sequence>
<reference evidence="4 5" key="1">
    <citation type="submission" date="2024-03" db="EMBL/GenBank/DDBJ databases">
        <title>Community enrichment and isolation of bacterial strains for fucoidan degradation.</title>
        <authorList>
            <person name="Sichert A."/>
        </authorList>
    </citation>
    <scope>NUCLEOTIDE SEQUENCE [LARGE SCALE GENOMIC DNA]</scope>
    <source>
        <strain evidence="4 5">AS81</strain>
    </source>
</reference>
<dbReference type="PANTHER" id="PTHR42811">
    <property type="entry name" value="SERINE ACETYLTRANSFERASE"/>
    <property type="match status" value="1"/>
</dbReference>
<organism evidence="4 5">
    <name type="scientific">Pseudoalteromonas neustonica</name>
    <dbReference type="NCBI Taxonomy" id="1840331"/>
    <lineage>
        <taxon>Bacteria</taxon>
        <taxon>Pseudomonadati</taxon>
        <taxon>Pseudomonadota</taxon>
        <taxon>Gammaproteobacteria</taxon>
        <taxon>Alteromonadales</taxon>
        <taxon>Pseudoalteromonadaceae</taxon>
        <taxon>Pseudoalteromonas</taxon>
    </lineage>
</organism>
<dbReference type="EMBL" id="JBBMQU010000023">
    <property type="protein sequence ID" value="MEM5551707.1"/>
    <property type="molecule type" value="Genomic_DNA"/>
</dbReference>
<proteinExistence type="predicted"/>
<dbReference type="InterPro" id="IPR005881">
    <property type="entry name" value="Ser_O-AcTrfase"/>
</dbReference>
<keyword evidence="2" id="KW-0677">Repeat</keyword>
<protein>
    <submittedName>
        <fullName evidence="4">Serine acetyltransferase</fullName>
    </submittedName>
</protein>
<dbReference type="PIRSF" id="PIRSF000441">
    <property type="entry name" value="CysE"/>
    <property type="match status" value="1"/>
</dbReference>
<evidence type="ECO:0000256" key="3">
    <source>
        <dbReference type="ARBA" id="ARBA00023315"/>
    </source>
</evidence>
<dbReference type="InterPro" id="IPR018357">
    <property type="entry name" value="Hexapep_transf_CS"/>
</dbReference>
<gene>
    <name evidence="4" type="ORF">WNY63_13305</name>
</gene>
<dbReference type="SUPFAM" id="SSF51161">
    <property type="entry name" value="Trimeric LpxA-like enzymes"/>
    <property type="match status" value="1"/>
</dbReference>
<dbReference type="PROSITE" id="PS00101">
    <property type="entry name" value="HEXAPEP_TRANSFERASES"/>
    <property type="match status" value="1"/>
</dbReference>
<dbReference type="Gene3D" id="2.160.10.10">
    <property type="entry name" value="Hexapeptide repeat proteins"/>
    <property type="match status" value="1"/>
</dbReference>
<dbReference type="Proteomes" id="UP001388366">
    <property type="component" value="Unassembled WGS sequence"/>
</dbReference>
<name>A0ABU9U3U3_9GAMM</name>
<keyword evidence="5" id="KW-1185">Reference proteome</keyword>
<evidence type="ECO:0000256" key="2">
    <source>
        <dbReference type="ARBA" id="ARBA00022737"/>
    </source>
</evidence>
<evidence type="ECO:0000313" key="4">
    <source>
        <dbReference type="EMBL" id="MEM5551707.1"/>
    </source>
</evidence>
<dbReference type="InterPro" id="IPR001451">
    <property type="entry name" value="Hexapep"/>
</dbReference>
<dbReference type="Pfam" id="PF00132">
    <property type="entry name" value="Hexapep"/>
    <property type="match status" value="1"/>
</dbReference>